<dbReference type="PROSITE" id="PS01124">
    <property type="entry name" value="HTH_ARAC_FAMILY_2"/>
    <property type="match status" value="1"/>
</dbReference>
<dbReference type="InterPro" id="IPR014710">
    <property type="entry name" value="RmlC-like_jellyroll"/>
</dbReference>
<dbReference type="Gene3D" id="2.60.120.10">
    <property type="entry name" value="Jelly Rolls"/>
    <property type="match status" value="1"/>
</dbReference>
<dbReference type="PANTHER" id="PTHR43280">
    <property type="entry name" value="ARAC-FAMILY TRANSCRIPTIONAL REGULATOR"/>
    <property type="match status" value="1"/>
</dbReference>
<dbReference type="SMART" id="SM00342">
    <property type="entry name" value="HTH_ARAC"/>
    <property type="match status" value="1"/>
</dbReference>
<keyword evidence="6" id="KW-1185">Reference proteome</keyword>
<accession>A0A1R1EZH0</accession>
<dbReference type="SUPFAM" id="SSF51215">
    <property type="entry name" value="Regulatory protein AraC"/>
    <property type="match status" value="1"/>
</dbReference>
<evidence type="ECO:0000256" key="3">
    <source>
        <dbReference type="ARBA" id="ARBA00023163"/>
    </source>
</evidence>
<name>A0A1R1EZH0_9BACL</name>
<feature type="domain" description="HTH araC/xylS-type" evidence="4">
    <location>
        <begin position="189"/>
        <end position="291"/>
    </location>
</feature>
<sequence length="303" mass="34829">MTELPGVYVGRLPDVRMSFQLLGLHARKVDSRWTYPSHEHPMYEIHWVVEGEMDMVINGRKYRQSRGDLLFIHPGMTHSCTRAGSQGFTYFSVHFSVDDTSFCKELNRCKEFYYPSDSSLVQGLSPSLSTLYRLAAEHLRSPLPTSKQMKVHAAVFELLGSLVGQLSETATVARSKKESLAQQIAEQIEDSVKYILLHGEIRENERTWIQDIAKSVHMSPSQVNRIFKQIYGKAPRKFMSETLLNEAQRLLLQTDLGIDHIAMILGYKTNSHFSRQFKRWTGMAPSEYRNQVQQQPLAYEPDQ</sequence>
<dbReference type="PANTHER" id="PTHR43280:SF28">
    <property type="entry name" value="HTH-TYPE TRANSCRIPTIONAL ACTIVATOR RHAS"/>
    <property type="match status" value="1"/>
</dbReference>
<dbReference type="SUPFAM" id="SSF46689">
    <property type="entry name" value="Homeodomain-like"/>
    <property type="match status" value="1"/>
</dbReference>
<protein>
    <submittedName>
        <fullName evidence="5">AraC family transcriptional regulator</fullName>
    </submittedName>
</protein>
<evidence type="ECO:0000256" key="2">
    <source>
        <dbReference type="ARBA" id="ARBA00023125"/>
    </source>
</evidence>
<reference evidence="5 6" key="1">
    <citation type="submission" date="2016-11" db="EMBL/GenBank/DDBJ databases">
        <title>Paenibacillus species isolates.</title>
        <authorList>
            <person name="Beno S.M."/>
        </authorList>
    </citation>
    <scope>NUCLEOTIDE SEQUENCE [LARGE SCALE GENOMIC DNA]</scope>
    <source>
        <strain evidence="5 6">FSL R5-0378</strain>
    </source>
</reference>
<gene>
    <name evidence="5" type="ORF">BK138_00880</name>
</gene>
<evidence type="ECO:0000259" key="4">
    <source>
        <dbReference type="PROSITE" id="PS01124"/>
    </source>
</evidence>
<keyword evidence="1" id="KW-0805">Transcription regulation</keyword>
<dbReference type="Gene3D" id="1.10.10.60">
    <property type="entry name" value="Homeodomain-like"/>
    <property type="match status" value="2"/>
</dbReference>
<dbReference type="InterPro" id="IPR018060">
    <property type="entry name" value="HTH_AraC"/>
</dbReference>
<dbReference type="EMBL" id="MRTP01000001">
    <property type="protein sequence ID" value="OMF57210.1"/>
    <property type="molecule type" value="Genomic_DNA"/>
</dbReference>
<dbReference type="InterPro" id="IPR009057">
    <property type="entry name" value="Homeodomain-like_sf"/>
</dbReference>
<dbReference type="STRING" id="297318.BK138_00880"/>
<keyword evidence="2" id="KW-0238">DNA-binding</keyword>
<dbReference type="InterPro" id="IPR037923">
    <property type="entry name" value="HTH-like"/>
</dbReference>
<dbReference type="InterPro" id="IPR003313">
    <property type="entry name" value="AraC-bd"/>
</dbReference>
<proteinExistence type="predicted"/>
<evidence type="ECO:0000313" key="6">
    <source>
        <dbReference type="Proteomes" id="UP000187172"/>
    </source>
</evidence>
<comment type="caution">
    <text evidence="5">The sequence shown here is derived from an EMBL/GenBank/DDBJ whole genome shotgun (WGS) entry which is preliminary data.</text>
</comment>
<dbReference type="Pfam" id="PF02311">
    <property type="entry name" value="AraC_binding"/>
    <property type="match status" value="1"/>
</dbReference>
<dbReference type="GO" id="GO:0043565">
    <property type="term" value="F:sequence-specific DNA binding"/>
    <property type="evidence" value="ECO:0007669"/>
    <property type="project" value="InterPro"/>
</dbReference>
<organism evidence="5 6">
    <name type="scientific">Paenibacillus rhizosphaerae</name>
    <dbReference type="NCBI Taxonomy" id="297318"/>
    <lineage>
        <taxon>Bacteria</taxon>
        <taxon>Bacillati</taxon>
        <taxon>Bacillota</taxon>
        <taxon>Bacilli</taxon>
        <taxon>Bacillales</taxon>
        <taxon>Paenibacillaceae</taxon>
        <taxon>Paenibacillus</taxon>
    </lineage>
</organism>
<dbReference type="Proteomes" id="UP000187172">
    <property type="component" value="Unassembled WGS sequence"/>
</dbReference>
<evidence type="ECO:0000313" key="5">
    <source>
        <dbReference type="EMBL" id="OMF57210.1"/>
    </source>
</evidence>
<dbReference type="Pfam" id="PF12833">
    <property type="entry name" value="HTH_18"/>
    <property type="match status" value="1"/>
</dbReference>
<dbReference type="PRINTS" id="PR00032">
    <property type="entry name" value="HTHARAC"/>
</dbReference>
<dbReference type="InterPro" id="IPR020449">
    <property type="entry name" value="Tscrpt_reg_AraC-type_HTH"/>
</dbReference>
<keyword evidence="3" id="KW-0804">Transcription</keyword>
<evidence type="ECO:0000256" key="1">
    <source>
        <dbReference type="ARBA" id="ARBA00023015"/>
    </source>
</evidence>
<dbReference type="AlphaFoldDB" id="A0A1R1EZH0"/>
<dbReference type="GO" id="GO:0003700">
    <property type="term" value="F:DNA-binding transcription factor activity"/>
    <property type="evidence" value="ECO:0007669"/>
    <property type="project" value="InterPro"/>
</dbReference>